<proteinExistence type="predicted"/>
<dbReference type="CDD" id="cd12797">
    <property type="entry name" value="M23_peptidase"/>
    <property type="match status" value="1"/>
</dbReference>
<sequence>MRTRHAPGGPGPDRSNGRGGPGAGGGAVRTGGAPAPNRPRPAAAAGVVLCGLALAAAAAPGPVASIPVVAGAAVSVPVAVDPVVAGPAAVGPVAVGPVAVGPVVAGAVVAGPGSGLPAFGWPLDGVPRPARRFEPPPQPWLPGHRGVDLIAEPGAVVRAAGPGVVLHAGQVAGRPVITVGHSAGLRTTYEPVTPGVRVGDRVAAGASLGRLEPGHAGCPDRACLHWGLRRGEEYLDPTALLGLGPVRLLPL</sequence>
<dbReference type="Pfam" id="PF01551">
    <property type="entry name" value="Peptidase_M23"/>
    <property type="match status" value="1"/>
</dbReference>
<reference evidence="4 5" key="1">
    <citation type="submission" date="2020-07" db="EMBL/GenBank/DDBJ databases">
        <title>A bifunctional nitrone conjugated secondary metabolite targeting the ribosome.</title>
        <authorList>
            <person name="Limbrick E.M."/>
            <person name="Graf M."/>
            <person name="Derewacz D.K."/>
            <person name="Nguyen F."/>
            <person name="Spraggins J.M."/>
            <person name="Wieland M."/>
            <person name="Ynigez-Gutierrez A.E."/>
            <person name="Reisman B.J."/>
            <person name="Zinshteyn B."/>
            <person name="McCulloch K."/>
            <person name="Iverson T.M."/>
            <person name="Green R."/>
            <person name="Wilson D.N."/>
            <person name="Bachmann B.O."/>
        </authorList>
    </citation>
    <scope>NUCLEOTIDE SEQUENCE [LARGE SCALE GENOMIC DNA]</scope>
    <source>
        <strain evidence="5">aurantiaca</strain>
    </source>
</reference>
<keyword evidence="1" id="KW-0732">Signal</keyword>
<feature type="domain" description="M23ase beta-sheet core" evidence="3">
    <location>
        <begin position="143"/>
        <end position="237"/>
    </location>
</feature>
<organism evidence="4 5">
    <name type="scientific">Micromonospora carbonacea</name>
    <dbReference type="NCBI Taxonomy" id="47853"/>
    <lineage>
        <taxon>Bacteria</taxon>
        <taxon>Bacillati</taxon>
        <taxon>Actinomycetota</taxon>
        <taxon>Actinomycetes</taxon>
        <taxon>Micromonosporales</taxon>
        <taxon>Micromonosporaceae</taxon>
        <taxon>Micromonospora</taxon>
    </lineage>
</organism>
<evidence type="ECO:0000313" key="5">
    <source>
        <dbReference type="Proteomes" id="UP000509335"/>
    </source>
</evidence>
<dbReference type="Gene3D" id="2.70.70.10">
    <property type="entry name" value="Glucose Permease (Domain IIA)"/>
    <property type="match status" value="1"/>
</dbReference>
<dbReference type="SUPFAM" id="SSF51261">
    <property type="entry name" value="Duplicated hybrid motif"/>
    <property type="match status" value="1"/>
</dbReference>
<dbReference type="EMBL" id="CP058322">
    <property type="protein sequence ID" value="QLD24195.1"/>
    <property type="molecule type" value="Genomic_DNA"/>
</dbReference>
<feature type="compositionally biased region" description="Gly residues" evidence="2">
    <location>
        <begin position="17"/>
        <end position="29"/>
    </location>
</feature>
<feature type="region of interest" description="Disordered" evidence="2">
    <location>
        <begin position="1"/>
        <end position="40"/>
    </location>
</feature>
<evidence type="ECO:0000256" key="2">
    <source>
        <dbReference type="SAM" id="MobiDB-lite"/>
    </source>
</evidence>
<dbReference type="InterPro" id="IPR016047">
    <property type="entry name" value="M23ase_b-sheet_dom"/>
</dbReference>
<dbReference type="Proteomes" id="UP000509335">
    <property type="component" value="Chromosome"/>
</dbReference>
<dbReference type="AlphaFoldDB" id="A0A7H8XHG8"/>
<name>A0A7H8XHG8_9ACTN</name>
<dbReference type="InterPro" id="IPR011055">
    <property type="entry name" value="Dup_hybrid_motif"/>
</dbReference>
<feature type="compositionally biased region" description="Low complexity" evidence="2">
    <location>
        <begin position="30"/>
        <end position="40"/>
    </location>
</feature>
<dbReference type="KEGG" id="mcab:HXZ27_08175"/>
<dbReference type="PANTHER" id="PTHR21666">
    <property type="entry name" value="PEPTIDASE-RELATED"/>
    <property type="match status" value="1"/>
</dbReference>
<evidence type="ECO:0000256" key="1">
    <source>
        <dbReference type="ARBA" id="ARBA00022729"/>
    </source>
</evidence>
<dbReference type="GO" id="GO:0004222">
    <property type="term" value="F:metalloendopeptidase activity"/>
    <property type="evidence" value="ECO:0007669"/>
    <property type="project" value="TreeGrafter"/>
</dbReference>
<dbReference type="PANTHER" id="PTHR21666:SF289">
    <property type="entry name" value="L-ALA--D-GLU ENDOPEPTIDASE"/>
    <property type="match status" value="1"/>
</dbReference>
<dbReference type="InterPro" id="IPR050570">
    <property type="entry name" value="Cell_wall_metabolism_enzyme"/>
</dbReference>
<accession>A0A7H8XHG8</accession>
<dbReference type="GeneID" id="301310640"/>
<dbReference type="RefSeq" id="WP_178063793.1">
    <property type="nucleotide sequence ID" value="NZ_JBICTT010000002.1"/>
</dbReference>
<evidence type="ECO:0000259" key="3">
    <source>
        <dbReference type="Pfam" id="PF01551"/>
    </source>
</evidence>
<evidence type="ECO:0000313" key="4">
    <source>
        <dbReference type="EMBL" id="QLD24195.1"/>
    </source>
</evidence>
<protein>
    <submittedName>
        <fullName evidence="4">M23 family metallopeptidase</fullName>
    </submittedName>
</protein>
<gene>
    <name evidence="4" type="ORF">HXZ27_08175</name>
</gene>